<dbReference type="Pfam" id="PF00067">
    <property type="entry name" value="p450"/>
    <property type="match status" value="1"/>
</dbReference>
<sequence>MFRVCSKSVLLASCALMLSCTSSQNSSQSQYGQNQYVRQFASTQEPITFANPKTGKTFWEEFEEQNIKPALLKPRLSTFAKWVRANPIATFQDVRKNSPVLSLESLPIKNSPYEFGKTYVLSRYKDVVEALNQPTKFTVRNYSKRMEGSVGPYMLAYDGTQYNIKEKPWMREMMPMSDLPKVREIVRRLVNEAIANGQYIGQDPGGATFGRLEVVNQVARRVPIQLTGEYFGFPGPSEEKMFEWSRATQNDFFHNVKNETEVAEAATRAGKEMHAYLKSLIEQKSKRIAAGANDDDILSRLIRSKTTDFVAPRNAEDDRVRANIIGTLVGGVETTQAAIVQSMAQLFMRPVEFERARDAALRNDVDTVAKYVWEALRFHPVNPFVVRYAEQDVTLSSGVKIPKGSHLMIATQSAMFDDSEPGFENPNEFNINRNQNKFFHLGYGHHRCLGDYVSMVQVPEIVMALLKLPNVRPASGQAGLVDFRKRTKANALKADDNSVSFPESYSIEYDVHASDRKSVEVASKKYSYEDYLMQFDRGEYRRCLAGINPASGLLKPIAVTAAIFRNSEKHKFNAVSQDNKELLYCRLNKEYRSCIASEQNKVKFHVLEANEAHQKAFETCSSKANLTDTETAYYRAVMLGQGLDESKISDRQSQRNSGPKYAFEDYLKFYDRYTYRECFMNPAGLSAFQDPEMIMYARLNLDFRLCMGKPVLLNRYTGGLLGQDRESTYEKCKDGVYNEATFKKEGALSRTEKYFYETEVLGRKLNYQDVK</sequence>
<dbReference type="PANTHER" id="PTHR46696">
    <property type="entry name" value="P450, PUTATIVE (EUROFUNG)-RELATED"/>
    <property type="match status" value="1"/>
</dbReference>
<proteinExistence type="inferred from homology"/>
<keyword evidence="4" id="KW-1185">Reference proteome</keyword>
<reference evidence="3" key="1">
    <citation type="submission" date="2022-08" db="EMBL/GenBank/DDBJ databases">
        <title>Novel Bdellovibrio Species Isolated from Svalbard: Designation Bdellovibrio svalbardensis.</title>
        <authorList>
            <person name="Mitchell R.J."/>
            <person name="Choi S.Y."/>
        </authorList>
    </citation>
    <scope>NUCLEOTIDE SEQUENCE</scope>
    <source>
        <strain evidence="3">PAP01</strain>
    </source>
</reference>
<comment type="caution">
    <text evidence="3">The sequence shown here is derived from an EMBL/GenBank/DDBJ whole genome shotgun (WGS) entry which is preliminary data.</text>
</comment>
<evidence type="ECO:0000313" key="3">
    <source>
        <dbReference type="EMBL" id="MDG0814790.1"/>
    </source>
</evidence>
<dbReference type="PANTHER" id="PTHR46696:SF1">
    <property type="entry name" value="CYTOCHROME P450 YJIB-RELATED"/>
    <property type="match status" value="1"/>
</dbReference>
<comment type="similarity">
    <text evidence="1">Belongs to the cytochrome P450 family.</text>
</comment>
<gene>
    <name evidence="3" type="ORF">NWE73_00335</name>
</gene>
<protein>
    <submittedName>
        <fullName evidence="3">Cytochrome P450</fullName>
    </submittedName>
</protein>
<dbReference type="InterPro" id="IPR001128">
    <property type="entry name" value="Cyt_P450"/>
</dbReference>
<dbReference type="PRINTS" id="PR00359">
    <property type="entry name" value="BP450"/>
</dbReference>
<dbReference type="EMBL" id="JANRMI010000001">
    <property type="protein sequence ID" value="MDG0814790.1"/>
    <property type="molecule type" value="Genomic_DNA"/>
</dbReference>
<dbReference type="CDD" id="cd20612">
    <property type="entry name" value="CYP_LDS-like_C"/>
    <property type="match status" value="1"/>
</dbReference>
<dbReference type="InterPro" id="IPR036396">
    <property type="entry name" value="Cyt_P450_sf"/>
</dbReference>
<dbReference type="Gene3D" id="1.10.630.10">
    <property type="entry name" value="Cytochrome P450"/>
    <property type="match status" value="1"/>
</dbReference>
<evidence type="ECO:0000256" key="2">
    <source>
        <dbReference type="SAM" id="SignalP"/>
    </source>
</evidence>
<evidence type="ECO:0000313" key="4">
    <source>
        <dbReference type="Proteomes" id="UP001152321"/>
    </source>
</evidence>
<dbReference type="RefSeq" id="WP_277576275.1">
    <property type="nucleotide sequence ID" value="NZ_JANRMI010000001.1"/>
</dbReference>
<organism evidence="3 4">
    <name type="scientific">Bdellovibrio svalbardensis</name>
    <dbReference type="NCBI Taxonomy" id="2972972"/>
    <lineage>
        <taxon>Bacteria</taxon>
        <taxon>Pseudomonadati</taxon>
        <taxon>Bdellovibrionota</taxon>
        <taxon>Bdellovibrionia</taxon>
        <taxon>Bdellovibrionales</taxon>
        <taxon>Pseudobdellovibrionaceae</taxon>
        <taxon>Bdellovibrio</taxon>
    </lineage>
</organism>
<dbReference type="Proteomes" id="UP001152321">
    <property type="component" value="Unassembled WGS sequence"/>
</dbReference>
<feature type="chain" id="PRO_5046665054" evidence="2">
    <location>
        <begin position="26"/>
        <end position="771"/>
    </location>
</feature>
<feature type="signal peptide" evidence="2">
    <location>
        <begin position="1"/>
        <end position="25"/>
    </location>
</feature>
<keyword evidence="2" id="KW-0732">Signal</keyword>
<dbReference type="InterPro" id="IPR002397">
    <property type="entry name" value="Cyt_P450_B"/>
</dbReference>
<dbReference type="PROSITE" id="PS51257">
    <property type="entry name" value="PROKAR_LIPOPROTEIN"/>
    <property type="match status" value="1"/>
</dbReference>
<accession>A0ABT6DET2</accession>
<name>A0ABT6DET2_9BACT</name>
<dbReference type="SUPFAM" id="SSF48264">
    <property type="entry name" value="Cytochrome P450"/>
    <property type="match status" value="1"/>
</dbReference>
<evidence type="ECO:0000256" key="1">
    <source>
        <dbReference type="ARBA" id="ARBA00010617"/>
    </source>
</evidence>